<evidence type="ECO:0000256" key="1">
    <source>
        <dbReference type="SAM" id="MobiDB-lite"/>
    </source>
</evidence>
<dbReference type="OrthoDB" id="5576441at2759"/>
<sequence>MSKRSSSSEQSSEPKRRRSAPPSRTSLMDSHDNNGECSACVRENSSNNNDCMNLDLAPSVYFRLALMITDPATENLLHDNQDKTTYQLATYARRLAVESELALNVILMLHPLITNFSTEGISKLNSVLKKTTLHQARELNFIRSCLTYVKHATNELIQSQFESSVREMVDLGKIILSDIRYARLFPLLCILKDANASTPDHVITIDPDDSQDMEYTHSTGNGLGADYSDYSNESIINLTQDSYPFVIAPSVPDHSSFSNVGAEQEADFSFNSDGIADFFGSRHSSQTVDQNAPYASSLNLPSPISKDSSANSFIIPDSQHTITASPSATGPISVDSQQPDMPNYEELSTAELKAKLKTSQTSSPQTSESPLTISSQPGSLDPMKRKEITTHLRSNADIWSRIVNYNTISIDECMVGISCKRSEMRLVLDEIGAAKGNKQLKPKK</sequence>
<gene>
    <name evidence="2" type="primary">PARPA_09955.1 scaffold 39144</name>
</gene>
<feature type="compositionally biased region" description="Polar residues" evidence="1">
    <location>
        <begin position="321"/>
        <end position="340"/>
    </location>
</feature>
<feature type="region of interest" description="Disordered" evidence="1">
    <location>
        <begin position="1"/>
        <end position="34"/>
    </location>
</feature>
<protein>
    <submittedName>
        <fullName evidence="2">Uncharacterized protein</fullName>
    </submittedName>
</protein>
<evidence type="ECO:0000313" key="2">
    <source>
        <dbReference type="EMBL" id="CEP15715.1"/>
    </source>
</evidence>
<feature type="compositionally biased region" description="Low complexity" evidence="1">
    <location>
        <begin position="357"/>
        <end position="372"/>
    </location>
</feature>
<proteinExistence type="predicted"/>
<feature type="region of interest" description="Disordered" evidence="1">
    <location>
        <begin position="356"/>
        <end position="382"/>
    </location>
</feature>
<feature type="compositionally biased region" description="Low complexity" evidence="1">
    <location>
        <begin position="1"/>
        <end position="11"/>
    </location>
</feature>
<name>A0A0B7NB41_9FUNG</name>
<reference evidence="2 3" key="1">
    <citation type="submission" date="2014-09" db="EMBL/GenBank/DDBJ databases">
        <authorList>
            <person name="Ellenberger Sabrina"/>
        </authorList>
    </citation>
    <scope>NUCLEOTIDE SEQUENCE [LARGE SCALE GENOMIC DNA]</scope>
    <source>
        <strain evidence="2 3">CBS 412.66</strain>
    </source>
</reference>
<evidence type="ECO:0000313" key="3">
    <source>
        <dbReference type="Proteomes" id="UP000054107"/>
    </source>
</evidence>
<organism evidence="2 3">
    <name type="scientific">Parasitella parasitica</name>
    <dbReference type="NCBI Taxonomy" id="35722"/>
    <lineage>
        <taxon>Eukaryota</taxon>
        <taxon>Fungi</taxon>
        <taxon>Fungi incertae sedis</taxon>
        <taxon>Mucoromycota</taxon>
        <taxon>Mucoromycotina</taxon>
        <taxon>Mucoromycetes</taxon>
        <taxon>Mucorales</taxon>
        <taxon>Mucorineae</taxon>
        <taxon>Mucoraceae</taxon>
        <taxon>Parasitella</taxon>
    </lineage>
</organism>
<accession>A0A0B7NB41</accession>
<feature type="region of interest" description="Disordered" evidence="1">
    <location>
        <begin position="321"/>
        <end position="342"/>
    </location>
</feature>
<dbReference type="AlphaFoldDB" id="A0A0B7NB41"/>
<dbReference type="EMBL" id="LN732614">
    <property type="protein sequence ID" value="CEP15715.1"/>
    <property type="molecule type" value="Genomic_DNA"/>
</dbReference>
<keyword evidence="3" id="KW-1185">Reference proteome</keyword>
<dbReference type="Proteomes" id="UP000054107">
    <property type="component" value="Unassembled WGS sequence"/>
</dbReference>